<evidence type="ECO:0000313" key="2">
    <source>
        <dbReference type="Proteomes" id="UP000324222"/>
    </source>
</evidence>
<keyword evidence="2" id="KW-1185">Reference proteome</keyword>
<reference evidence="1 2" key="1">
    <citation type="submission" date="2019-05" db="EMBL/GenBank/DDBJ databases">
        <title>Another draft genome of Portunus trituberculatus and its Hox gene families provides insights of decapod evolution.</title>
        <authorList>
            <person name="Jeong J.-H."/>
            <person name="Song I."/>
            <person name="Kim S."/>
            <person name="Choi T."/>
            <person name="Kim D."/>
            <person name="Ryu S."/>
            <person name="Kim W."/>
        </authorList>
    </citation>
    <scope>NUCLEOTIDE SEQUENCE [LARGE SCALE GENOMIC DNA]</scope>
    <source>
        <tissue evidence="1">Muscle</tissue>
    </source>
</reference>
<comment type="caution">
    <text evidence="1">The sequence shown here is derived from an EMBL/GenBank/DDBJ whole genome shotgun (WGS) entry which is preliminary data.</text>
</comment>
<proteinExistence type="predicted"/>
<protein>
    <submittedName>
        <fullName evidence="1">Uncharacterized protein</fullName>
    </submittedName>
</protein>
<dbReference type="EMBL" id="VSRR010000068">
    <property type="protein sequence ID" value="MPC09411.1"/>
    <property type="molecule type" value="Genomic_DNA"/>
</dbReference>
<name>A0A5B7CKU0_PORTR</name>
<evidence type="ECO:0000313" key="1">
    <source>
        <dbReference type="EMBL" id="MPC09411.1"/>
    </source>
</evidence>
<dbReference type="Proteomes" id="UP000324222">
    <property type="component" value="Unassembled WGS sequence"/>
</dbReference>
<organism evidence="1 2">
    <name type="scientific">Portunus trituberculatus</name>
    <name type="common">Swimming crab</name>
    <name type="synonym">Neptunus trituberculatus</name>
    <dbReference type="NCBI Taxonomy" id="210409"/>
    <lineage>
        <taxon>Eukaryota</taxon>
        <taxon>Metazoa</taxon>
        <taxon>Ecdysozoa</taxon>
        <taxon>Arthropoda</taxon>
        <taxon>Crustacea</taxon>
        <taxon>Multicrustacea</taxon>
        <taxon>Malacostraca</taxon>
        <taxon>Eumalacostraca</taxon>
        <taxon>Eucarida</taxon>
        <taxon>Decapoda</taxon>
        <taxon>Pleocyemata</taxon>
        <taxon>Brachyura</taxon>
        <taxon>Eubrachyura</taxon>
        <taxon>Portunoidea</taxon>
        <taxon>Portunidae</taxon>
        <taxon>Portuninae</taxon>
        <taxon>Portunus</taxon>
    </lineage>
</organism>
<gene>
    <name evidence="1" type="ORF">E2C01_002023</name>
</gene>
<dbReference type="AlphaFoldDB" id="A0A5B7CKU0"/>
<accession>A0A5B7CKU0</accession>
<sequence>MGVVEQRAWLERKTWYPDGRMWYFRAQLTCYRFCNVYCIESPTLAMYIQCWLLRNTLRREDAEAEEPVNFAKTNAKK</sequence>